<accession>A0A9Q8E722</accession>
<evidence type="ECO:0000313" key="2">
    <source>
        <dbReference type="Proteomes" id="UP000255286"/>
    </source>
</evidence>
<dbReference type="Proteomes" id="UP000255286">
    <property type="component" value="Unassembled WGS sequence"/>
</dbReference>
<dbReference type="Gene3D" id="1.10.30.50">
    <property type="match status" value="1"/>
</dbReference>
<protein>
    <recommendedName>
        <fullName evidence="3">HNH endonuclease</fullName>
    </recommendedName>
</protein>
<comment type="caution">
    <text evidence="1">The sequence shown here is derived from an EMBL/GenBank/DDBJ whole genome shotgun (WGS) entry which is preliminary data.</text>
</comment>
<gene>
    <name evidence="1" type="ORF">NCTC8782_01593</name>
</gene>
<reference evidence="1 2" key="1">
    <citation type="submission" date="2018-06" db="EMBL/GenBank/DDBJ databases">
        <authorList>
            <consortium name="Pathogen Informatics"/>
            <person name="Doyle S."/>
        </authorList>
    </citation>
    <scope>NUCLEOTIDE SEQUENCE [LARGE SCALE GENOMIC DNA]</scope>
    <source>
        <strain evidence="1 2">NCTC8782</strain>
    </source>
</reference>
<dbReference type="RefSeq" id="WP_115601283.1">
    <property type="nucleotide sequence ID" value="NZ_UFWE01000006.1"/>
</dbReference>
<dbReference type="EMBL" id="UIGT01000001">
    <property type="protein sequence ID" value="SUX79074.1"/>
    <property type="molecule type" value="Genomic_DNA"/>
</dbReference>
<name>A0A9Q8E722_9ENTR</name>
<dbReference type="InterPro" id="IPR003615">
    <property type="entry name" value="HNH_nuc"/>
</dbReference>
<evidence type="ECO:0008006" key="3">
    <source>
        <dbReference type="Google" id="ProtNLM"/>
    </source>
</evidence>
<sequence>MKTVSSLLTKDEKKWLDLALSCKKAKKTSLHNLTNDILGKYKNYSYFIDDKESNLPLSIFSIKKNEKLKNDFIDLYNHPTSKLKKILMLKRREHALTSCPYCGNPTIPDTLDHFIPKDLLAEYSIFPNNLVPQCRACAPIKSNKYYSNENNMVMFAHPFYTSLLDDIVIEIVSNVKDDNIIFQVQFSTRSQNELDKLMTVLHIKALKIKERILIYCDKEIKKWIRKLKKNNFDIEMVLTARYSEHDEHEMRSNWEYVLYQSLLENKNVMDFLKSIHPKDQEVINDVRELIVLDV</sequence>
<evidence type="ECO:0000313" key="1">
    <source>
        <dbReference type="EMBL" id="SUX79074.1"/>
    </source>
</evidence>
<dbReference type="AlphaFoldDB" id="A0A9Q8E722"/>
<dbReference type="CDD" id="cd00085">
    <property type="entry name" value="HNHc"/>
    <property type="match status" value="1"/>
</dbReference>
<organism evidence="1 2">
    <name type="scientific">Citrobacter youngae</name>
    <dbReference type="NCBI Taxonomy" id="133448"/>
    <lineage>
        <taxon>Bacteria</taxon>
        <taxon>Pseudomonadati</taxon>
        <taxon>Pseudomonadota</taxon>
        <taxon>Gammaproteobacteria</taxon>
        <taxon>Enterobacterales</taxon>
        <taxon>Enterobacteriaceae</taxon>
        <taxon>Citrobacter</taxon>
        <taxon>Citrobacter freundii complex</taxon>
    </lineage>
</organism>
<proteinExistence type="predicted"/>